<dbReference type="AlphaFoldDB" id="A0AAV3SVN6"/>
<feature type="compositionally biased region" description="Low complexity" evidence="1">
    <location>
        <begin position="46"/>
        <end position="57"/>
    </location>
</feature>
<evidence type="ECO:0000313" key="3">
    <source>
        <dbReference type="Proteomes" id="UP001501425"/>
    </source>
</evidence>
<organism evidence="2 3">
    <name type="scientific">Halorubrum ejinorense</name>
    <dbReference type="NCBI Taxonomy" id="425309"/>
    <lineage>
        <taxon>Archaea</taxon>
        <taxon>Methanobacteriati</taxon>
        <taxon>Methanobacteriota</taxon>
        <taxon>Stenosarchaea group</taxon>
        <taxon>Halobacteria</taxon>
        <taxon>Halobacteriales</taxon>
        <taxon>Haloferacaceae</taxon>
        <taxon>Halorubrum</taxon>
    </lineage>
</organism>
<proteinExistence type="predicted"/>
<reference evidence="2" key="2">
    <citation type="submission" date="2023-12" db="EMBL/GenBank/DDBJ databases">
        <authorList>
            <person name="Sun Q."/>
            <person name="Inoue M."/>
        </authorList>
    </citation>
    <scope>NUCLEOTIDE SEQUENCE</scope>
    <source>
        <strain evidence="2">JCM 14265</strain>
    </source>
</reference>
<dbReference type="EMBL" id="BAAADQ010000015">
    <property type="protein sequence ID" value="GAA0550824.1"/>
    <property type="molecule type" value="Genomic_DNA"/>
</dbReference>
<gene>
    <name evidence="2" type="ORF">GCM10008994_27170</name>
</gene>
<sequence>MIRPRRQCDEPAYAFQRSVPFGIRLVPDGSNIAADRATASAAVGKSSGPSFASSPSGVADGVDRSMPRSLRVASRVPGPPGPVVVPDVERASVVYYGRHVSRNGRILNNCLCWYEDRRAVGRVR</sequence>
<evidence type="ECO:0000313" key="2">
    <source>
        <dbReference type="EMBL" id="GAA0550824.1"/>
    </source>
</evidence>
<dbReference type="Proteomes" id="UP001501425">
    <property type="component" value="Unassembled WGS sequence"/>
</dbReference>
<protein>
    <submittedName>
        <fullName evidence="2">Uncharacterized protein</fullName>
    </submittedName>
</protein>
<feature type="region of interest" description="Disordered" evidence="1">
    <location>
        <begin position="42"/>
        <end position="66"/>
    </location>
</feature>
<evidence type="ECO:0000256" key="1">
    <source>
        <dbReference type="SAM" id="MobiDB-lite"/>
    </source>
</evidence>
<accession>A0AAV3SVN6</accession>
<name>A0AAV3SVN6_9EURY</name>
<reference evidence="2" key="1">
    <citation type="journal article" date="2014" name="Int. J. Syst. Evol. Microbiol.">
        <title>Complete genome sequence of Corynebacterium casei LMG S-19264T (=DSM 44701T), isolated from a smear-ripened cheese.</title>
        <authorList>
            <consortium name="US DOE Joint Genome Institute (JGI-PGF)"/>
            <person name="Walter F."/>
            <person name="Albersmeier A."/>
            <person name="Kalinowski J."/>
            <person name="Ruckert C."/>
        </authorList>
    </citation>
    <scope>NUCLEOTIDE SEQUENCE</scope>
    <source>
        <strain evidence="2">JCM 14265</strain>
    </source>
</reference>
<comment type="caution">
    <text evidence="2">The sequence shown here is derived from an EMBL/GenBank/DDBJ whole genome shotgun (WGS) entry which is preliminary data.</text>
</comment>